<gene>
    <name evidence="1" type="ORF">MRATA1EN22A_LOCUS28260</name>
</gene>
<dbReference type="EMBL" id="OX596093">
    <property type="protein sequence ID" value="CAN0571151.1"/>
    <property type="molecule type" value="Genomic_DNA"/>
</dbReference>
<evidence type="ECO:0000313" key="1">
    <source>
        <dbReference type="EMBL" id="CAN0571151.1"/>
    </source>
</evidence>
<reference evidence="1" key="1">
    <citation type="submission" date="2023-05" db="EMBL/GenBank/DDBJ databases">
        <authorList>
            <consortium name="ELIXIR-Norway"/>
        </authorList>
    </citation>
    <scope>NUCLEOTIDE SEQUENCE</scope>
</reference>
<protein>
    <submittedName>
        <fullName evidence="1">Uncharacterized protein</fullName>
    </submittedName>
</protein>
<name>A0AC60AAH3_RANTA</name>
<evidence type="ECO:0000313" key="2">
    <source>
        <dbReference type="Proteomes" id="UP001162501"/>
    </source>
</evidence>
<sequence>MGNADQIQTLEPAPRLSPPPTPPGASGRLAPPPCSSASANHERHPPHHFRTHAHVTTAGPAPRWRVLGTLSHDPGGGALGAVKEGGSSLHLPLRIQGPELLIPSQERHSDVLASLLSGPVLQLPEHAYASVSRIIVLSR</sequence>
<proteinExistence type="predicted"/>
<organism evidence="1 2">
    <name type="scientific">Rangifer tarandus platyrhynchus</name>
    <name type="common">Svalbard reindeer</name>
    <dbReference type="NCBI Taxonomy" id="3082113"/>
    <lineage>
        <taxon>Eukaryota</taxon>
        <taxon>Metazoa</taxon>
        <taxon>Chordata</taxon>
        <taxon>Craniata</taxon>
        <taxon>Vertebrata</taxon>
        <taxon>Euteleostomi</taxon>
        <taxon>Mammalia</taxon>
        <taxon>Eutheria</taxon>
        <taxon>Laurasiatheria</taxon>
        <taxon>Artiodactyla</taxon>
        <taxon>Ruminantia</taxon>
        <taxon>Pecora</taxon>
        <taxon>Cervidae</taxon>
        <taxon>Odocoileinae</taxon>
        <taxon>Rangifer</taxon>
    </lineage>
</organism>
<reference evidence="1" key="2">
    <citation type="submission" date="2025-03" db="EMBL/GenBank/DDBJ databases">
        <authorList>
            <consortium name="ELIXIR-Norway"/>
            <consortium name="Elixir Norway"/>
        </authorList>
    </citation>
    <scope>NUCLEOTIDE SEQUENCE</scope>
</reference>
<dbReference type="Proteomes" id="UP001162501">
    <property type="component" value="Chromosome 9"/>
</dbReference>
<accession>A0AC60AAH3</accession>